<dbReference type="Proteomes" id="UP001139103">
    <property type="component" value="Unassembled WGS sequence"/>
</dbReference>
<feature type="chain" id="PRO_5040776106" description="SLA1 homology domain-containing protein" evidence="2">
    <location>
        <begin position="28"/>
        <end position="295"/>
    </location>
</feature>
<evidence type="ECO:0000259" key="3">
    <source>
        <dbReference type="Pfam" id="PF03983"/>
    </source>
</evidence>
<accession>A0A9X1MIL4</accession>
<dbReference type="Gene3D" id="2.30.30.700">
    <property type="entry name" value="SLA1 homology domain 1"/>
    <property type="match status" value="1"/>
</dbReference>
<organism evidence="4 5">
    <name type="scientific">Blastopirellula sediminis</name>
    <dbReference type="NCBI Taxonomy" id="2894196"/>
    <lineage>
        <taxon>Bacteria</taxon>
        <taxon>Pseudomonadati</taxon>
        <taxon>Planctomycetota</taxon>
        <taxon>Planctomycetia</taxon>
        <taxon>Pirellulales</taxon>
        <taxon>Pirellulaceae</taxon>
        <taxon>Blastopirellula</taxon>
    </lineage>
</organism>
<evidence type="ECO:0000313" key="5">
    <source>
        <dbReference type="Proteomes" id="UP001139103"/>
    </source>
</evidence>
<evidence type="ECO:0000256" key="1">
    <source>
        <dbReference type="SAM" id="Coils"/>
    </source>
</evidence>
<dbReference type="InterPro" id="IPR007131">
    <property type="entry name" value="SHD1"/>
</dbReference>
<feature type="domain" description="SLA1 homology" evidence="3">
    <location>
        <begin position="230"/>
        <end position="283"/>
    </location>
</feature>
<gene>
    <name evidence="4" type="ORF">LOC68_05450</name>
</gene>
<reference evidence="4" key="1">
    <citation type="submission" date="2021-11" db="EMBL/GenBank/DDBJ databases">
        <title>Genome sequence.</title>
        <authorList>
            <person name="Sun Q."/>
        </authorList>
    </citation>
    <scope>NUCLEOTIDE SEQUENCE</scope>
    <source>
        <strain evidence="4">JC732</strain>
    </source>
</reference>
<keyword evidence="5" id="KW-1185">Reference proteome</keyword>
<dbReference type="AlphaFoldDB" id="A0A9X1MIL4"/>
<dbReference type="EMBL" id="JAJKFT010000004">
    <property type="protein sequence ID" value="MCC9627833.1"/>
    <property type="molecule type" value="Genomic_DNA"/>
</dbReference>
<evidence type="ECO:0000313" key="4">
    <source>
        <dbReference type="EMBL" id="MCC9627833.1"/>
    </source>
</evidence>
<dbReference type="GO" id="GO:0030674">
    <property type="term" value="F:protein-macromolecule adaptor activity"/>
    <property type="evidence" value="ECO:0007669"/>
    <property type="project" value="InterPro"/>
</dbReference>
<dbReference type="RefSeq" id="WP_230216556.1">
    <property type="nucleotide sequence ID" value="NZ_JAJKFT010000004.1"/>
</dbReference>
<sequence>MFVCRFGVRDVVRLSVLVATGMLSVLACDSFVKAQGQADAALLSKLRETQDGWRRSLEENRRLKQIAGFDESTPLTEIEAERKRLVTRFADPQGVPEDQVNLRMLLGFVAAKAEDLSKRNAAMQADAEQSVALSKASAERRSQMAAATGAKEEKLRNDIAALNQKYAEDRTEWNKRAESLAQKLAETQRQYADLAEKHAKEIAALQAALQRSAEAKGGALNGPVKRTLPIRKWTDMTGQFSVQAEIVGVENNVVTLQRTDGKRIQIPIANLSAADREYISSLKELPGAAIQSSKE</sequence>
<evidence type="ECO:0000256" key="2">
    <source>
        <dbReference type="SAM" id="SignalP"/>
    </source>
</evidence>
<comment type="caution">
    <text evidence="4">The sequence shown here is derived from an EMBL/GenBank/DDBJ whole genome shotgun (WGS) entry which is preliminary data.</text>
</comment>
<dbReference type="Pfam" id="PF03983">
    <property type="entry name" value="SHD1"/>
    <property type="match status" value="1"/>
</dbReference>
<keyword evidence="2" id="KW-0732">Signal</keyword>
<proteinExistence type="predicted"/>
<protein>
    <recommendedName>
        <fullName evidence="3">SLA1 homology domain-containing protein</fullName>
    </recommendedName>
</protein>
<dbReference type="GO" id="GO:0008092">
    <property type="term" value="F:cytoskeletal protein binding"/>
    <property type="evidence" value="ECO:0007669"/>
    <property type="project" value="InterPro"/>
</dbReference>
<dbReference type="PROSITE" id="PS51257">
    <property type="entry name" value="PROKAR_LIPOPROTEIN"/>
    <property type="match status" value="1"/>
</dbReference>
<keyword evidence="1" id="KW-0175">Coiled coil</keyword>
<dbReference type="GO" id="GO:0043130">
    <property type="term" value="F:ubiquitin binding"/>
    <property type="evidence" value="ECO:0007669"/>
    <property type="project" value="InterPro"/>
</dbReference>
<feature type="coiled-coil region" evidence="1">
    <location>
        <begin position="152"/>
        <end position="215"/>
    </location>
</feature>
<dbReference type="GO" id="GO:0042802">
    <property type="term" value="F:identical protein binding"/>
    <property type="evidence" value="ECO:0007669"/>
    <property type="project" value="InterPro"/>
</dbReference>
<feature type="signal peptide" evidence="2">
    <location>
        <begin position="1"/>
        <end position="27"/>
    </location>
</feature>
<name>A0A9X1MIL4_9BACT</name>